<dbReference type="Proteomes" id="UP000006671">
    <property type="component" value="Unassembled WGS sequence"/>
</dbReference>
<feature type="transmembrane region" description="Helical" evidence="8">
    <location>
        <begin position="271"/>
        <end position="289"/>
    </location>
</feature>
<keyword evidence="10" id="KW-1185">Reference proteome</keyword>
<accession>D2VRA3</accession>
<dbReference type="InParanoid" id="D2VRA3"/>
<evidence type="ECO:0000256" key="8">
    <source>
        <dbReference type="SAM" id="Phobius"/>
    </source>
</evidence>
<evidence type="ECO:0000256" key="4">
    <source>
        <dbReference type="ARBA" id="ARBA00022989"/>
    </source>
</evidence>
<feature type="transmembrane region" description="Helical" evidence="8">
    <location>
        <begin position="128"/>
        <end position="148"/>
    </location>
</feature>
<reference evidence="9 10" key="1">
    <citation type="journal article" date="2010" name="Cell">
        <title>The genome of Naegleria gruberi illuminates early eukaryotic versatility.</title>
        <authorList>
            <person name="Fritz-Laylin L.K."/>
            <person name="Prochnik S.E."/>
            <person name="Ginger M.L."/>
            <person name="Dacks J.B."/>
            <person name="Carpenter M.L."/>
            <person name="Field M.C."/>
            <person name="Kuo A."/>
            <person name="Paredez A."/>
            <person name="Chapman J."/>
            <person name="Pham J."/>
            <person name="Shu S."/>
            <person name="Neupane R."/>
            <person name="Cipriano M."/>
            <person name="Mancuso J."/>
            <person name="Tu H."/>
            <person name="Salamov A."/>
            <person name="Lindquist E."/>
            <person name="Shapiro H."/>
            <person name="Lucas S."/>
            <person name="Grigoriev I.V."/>
            <person name="Cande W.Z."/>
            <person name="Fulton C."/>
            <person name="Rokhsar D.S."/>
            <person name="Dawson S.C."/>
        </authorList>
    </citation>
    <scope>NUCLEOTIDE SEQUENCE [LARGE SCALE GENOMIC DNA]</scope>
    <source>
        <strain evidence="9 10">NEG-M</strain>
    </source>
</reference>
<evidence type="ECO:0000313" key="9">
    <source>
        <dbReference type="EMBL" id="EFC40570.1"/>
    </source>
</evidence>
<dbReference type="OMA" id="SWIITMW"/>
<dbReference type="EMBL" id="GG738891">
    <property type="protein sequence ID" value="EFC40570.1"/>
    <property type="molecule type" value="Genomic_DNA"/>
</dbReference>
<comment type="similarity">
    <text evidence="2">Belongs to the YIP1 family.</text>
</comment>
<dbReference type="eggNOG" id="KOG2946">
    <property type="taxonomic scope" value="Eukaryota"/>
</dbReference>
<evidence type="ECO:0000256" key="6">
    <source>
        <dbReference type="ARBA" id="ARBA00023136"/>
    </source>
</evidence>
<feature type="transmembrane region" description="Helical" evidence="8">
    <location>
        <begin position="236"/>
        <end position="259"/>
    </location>
</feature>
<dbReference type="GO" id="GO:0005802">
    <property type="term" value="C:trans-Golgi network"/>
    <property type="evidence" value="ECO:0007669"/>
    <property type="project" value="TreeGrafter"/>
</dbReference>
<evidence type="ECO:0000256" key="5">
    <source>
        <dbReference type="ARBA" id="ARBA00023034"/>
    </source>
</evidence>
<dbReference type="KEGG" id="ngr:NAEGRDRAFT_71516"/>
<feature type="transmembrane region" description="Helical" evidence="8">
    <location>
        <begin position="103"/>
        <end position="122"/>
    </location>
</feature>
<dbReference type="PANTHER" id="PTHR21236:SF7">
    <property type="entry name" value="PROTEIN YIPF4"/>
    <property type="match status" value="1"/>
</dbReference>
<keyword evidence="5" id="KW-0333">Golgi apparatus</keyword>
<dbReference type="GeneID" id="8854618"/>
<sequence length="290" mass="32888">MITNNNAVSEVTISSSSSPEEHGFVINKTQEFLKSKGFGWLMEVDSSSDSKENILGGESVEQPSILEELDIDVAEIIFKVKRVIVPFGKFSSEDLEKLREPDFWGPFFIILAYAFLVELTYLQLKVITWMYLIWFIGSALLFALGRLFTPANIEEARSLKKLKMNQEGFQPIGTSDNAQFPSSDNDAPQISEEEQKIIDVHYGQVMSFVGYSLIPHVAILVVLLLFRLIFDPILFSLVSLILNLCSIAWSTVSCVYLFTADNYYLEKKKKLLIVPILLLYLYFFSMQSGV</sequence>
<keyword evidence="6 8" id="KW-0472">Membrane</keyword>
<dbReference type="GO" id="GO:0006888">
    <property type="term" value="P:endoplasmic reticulum to Golgi vesicle-mediated transport"/>
    <property type="evidence" value="ECO:0007669"/>
    <property type="project" value="InterPro"/>
</dbReference>
<name>D2VRA3_NAEGR</name>
<dbReference type="RefSeq" id="XP_002673314.1">
    <property type="nucleotide sequence ID" value="XM_002673268.1"/>
</dbReference>
<organism evidence="10">
    <name type="scientific">Naegleria gruberi</name>
    <name type="common">Amoeba</name>
    <dbReference type="NCBI Taxonomy" id="5762"/>
    <lineage>
        <taxon>Eukaryota</taxon>
        <taxon>Discoba</taxon>
        <taxon>Heterolobosea</taxon>
        <taxon>Tetramitia</taxon>
        <taxon>Eutetramitia</taxon>
        <taxon>Vahlkampfiidae</taxon>
        <taxon>Naegleria</taxon>
    </lineage>
</organism>
<comment type="subcellular location">
    <subcellularLocation>
        <location evidence="1">Golgi apparatus membrane</location>
        <topology evidence="1">Multi-pass membrane protein</topology>
    </subcellularLocation>
    <subcellularLocation>
        <location evidence="7">Golgi apparatus</location>
        <location evidence="7">cis-Golgi network membrane</location>
    </subcellularLocation>
</comment>
<keyword evidence="3 8" id="KW-0812">Transmembrane</keyword>
<dbReference type="OrthoDB" id="411251at2759"/>
<dbReference type="GO" id="GO:0048280">
    <property type="term" value="P:vesicle fusion with Golgi apparatus"/>
    <property type="evidence" value="ECO:0007669"/>
    <property type="project" value="TreeGrafter"/>
</dbReference>
<dbReference type="STRING" id="5762.D2VRA3"/>
<dbReference type="PANTHER" id="PTHR21236">
    <property type="entry name" value="GOLGI MEMBRANE PROTEIN YIP1"/>
    <property type="match status" value="1"/>
</dbReference>
<evidence type="ECO:0000256" key="3">
    <source>
        <dbReference type="ARBA" id="ARBA00022692"/>
    </source>
</evidence>
<keyword evidence="4 8" id="KW-1133">Transmembrane helix</keyword>
<evidence type="ECO:0000313" key="10">
    <source>
        <dbReference type="Proteomes" id="UP000006671"/>
    </source>
</evidence>
<dbReference type="VEuPathDB" id="AmoebaDB:NAEGRDRAFT_71516"/>
<feature type="transmembrane region" description="Helical" evidence="8">
    <location>
        <begin position="208"/>
        <end position="230"/>
    </location>
</feature>
<dbReference type="AlphaFoldDB" id="D2VRA3"/>
<protein>
    <submittedName>
        <fullName evidence="9">Predicted protein</fullName>
    </submittedName>
</protein>
<evidence type="ECO:0000256" key="7">
    <source>
        <dbReference type="ARBA" id="ARBA00024188"/>
    </source>
</evidence>
<proteinExistence type="inferred from homology"/>
<evidence type="ECO:0000256" key="1">
    <source>
        <dbReference type="ARBA" id="ARBA00004653"/>
    </source>
</evidence>
<gene>
    <name evidence="9" type="ORF">NAEGRDRAFT_71516</name>
</gene>
<dbReference type="GO" id="GO:0000139">
    <property type="term" value="C:Golgi membrane"/>
    <property type="evidence" value="ECO:0007669"/>
    <property type="project" value="UniProtKB-SubCell"/>
</dbReference>
<dbReference type="InterPro" id="IPR045231">
    <property type="entry name" value="Yip1/4-like"/>
</dbReference>
<evidence type="ECO:0000256" key="2">
    <source>
        <dbReference type="ARBA" id="ARBA00010596"/>
    </source>
</evidence>